<dbReference type="InterPro" id="IPR044890">
    <property type="entry name" value="TMEM14_sf"/>
</dbReference>
<sequence>MMITLYVIYGLILIGGGIMGYAKAKSQASLISGITTGALALAGAALYGSRHDTVRLAEAALAIIVAVLFIVRYTKTKKAMPAIPVIVLSAIVIAASFVPVVRR</sequence>
<dbReference type="PANTHER" id="PTHR12668">
    <property type="entry name" value="TRANSMEMBRANE PROTEIN 14, 15"/>
    <property type="match status" value="1"/>
</dbReference>
<dbReference type="EMBL" id="AP025739">
    <property type="protein sequence ID" value="BDI29987.1"/>
    <property type="molecule type" value="Genomic_DNA"/>
</dbReference>
<reference evidence="5 6" key="1">
    <citation type="journal article" date="2019" name="Int. J. Syst. Evol. Microbiol.">
        <title>Capsulimonas corticalis gen. nov., sp. nov., an aerobic capsulated bacterium, of a novel bacterial order, Capsulimonadales ord. nov., of the class Armatimonadia of the phylum Armatimonadetes.</title>
        <authorList>
            <person name="Li J."/>
            <person name="Kudo C."/>
            <person name="Tonouchi A."/>
        </authorList>
    </citation>
    <scope>NUCLEOTIDE SEQUENCE [LARGE SCALE GENOMIC DNA]</scope>
    <source>
        <strain evidence="5 6">AX-7</strain>
    </source>
</reference>
<dbReference type="PANTHER" id="PTHR12668:SF43">
    <property type="entry name" value="TRANSMEMBRANE PROTEIN 14 HOMOLOG"/>
    <property type="match status" value="1"/>
</dbReference>
<evidence type="ECO:0000313" key="5">
    <source>
        <dbReference type="EMBL" id="BDI29987.1"/>
    </source>
</evidence>
<dbReference type="Proteomes" id="UP000287394">
    <property type="component" value="Chromosome"/>
</dbReference>
<proteinExistence type="predicted"/>
<keyword evidence="2" id="KW-0812">Transmembrane</keyword>
<evidence type="ECO:0000256" key="1">
    <source>
        <dbReference type="ARBA" id="ARBA00004370"/>
    </source>
</evidence>
<dbReference type="KEGG" id="ccot:CCAX7_20380"/>
<organism evidence="5 6">
    <name type="scientific">Capsulimonas corticalis</name>
    <dbReference type="NCBI Taxonomy" id="2219043"/>
    <lineage>
        <taxon>Bacteria</taxon>
        <taxon>Bacillati</taxon>
        <taxon>Armatimonadota</taxon>
        <taxon>Armatimonadia</taxon>
        <taxon>Capsulimonadales</taxon>
        <taxon>Capsulimonadaceae</taxon>
        <taxon>Capsulimonas</taxon>
    </lineage>
</organism>
<comment type="subcellular location">
    <subcellularLocation>
        <location evidence="1">Membrane</location>
    </subcellularLocation>
</comment>
<keyword evidence="4" id="KW-0472">Membrane</keyword>
<accession>A0A402D2E8</accession>
<dbReference type="RefSeq" id="WP_119323707.1">
    <property type="nucleotide sequence ID" value="NZ_AP025739.1"/>
</dbReference>
<evidence type="ECO:0000256" key="4">
    <source>
        <dbReference type="ARBA" id="ARBA00023136"/>
    </source>
</evidence>
<dbReference type="AlphaFoldDB" id="A0A402D2E8"/>
<evidence type="ECO:0000256" key="3">
    <source>
        <dbReference type="ARBA" id="ARBA00022989"/>
    </source>
</evidence>
<name>A0A402D2E8_9BACT</name>
<keyword evidence="3" id="KW-1133">Transmembrane helix</keyword>
<evidence type="ECO:0000313" key="6">
    <source>
        <dbReference type="Proteomes" id="UP000287394"/>
    </source>
</evidence>
<protein>
    <submittedName>
        <fullName evidence="5">Uncharacterized protein</fullName>
    </submittedName>
</protein>
<keyword evidence="6" id="KW-1185">Reference proteome</keyword>
<dbReference type="InterPro" id="IPR005349">
    <property type="entry name" value="TMEM14"/>
</dbReference>
<dbReference type="GO" id="GO:0016020">
    <property type="term" value="C:membrane"/>
    <property type="evidence" value="ECO:0007669"/>
    <property type="project" value="UniProtKB-SubCell"/>
</dbReference>
<dbReference type="Pfam" id="PF03647">
    <property type="entry name" value="Tmemb_14"/>
    <property type="match status" value="1"/>
</dbReference>
<gene>
    <name evidence="5" type="ORF">CCAX7_20380</name>
</gene>
<evidence type="ECO:0000256" key="2">
    <source>
        <dbReference type="ARBA" id="ARBA00022692"/>
    </source>
</evidence>
<dbReference type="Gene3D" id="1.10.10.1740">
    <property type="entry name" value="Transmembrane protein 14-like"/>
    <property type="match status" value="1"/>
</dbReference>